<accession>A0ACC1QYS0</accession>
<dbReference type="EMBL" id="JANAKD010000253">
    <property type="protein sequence ID" value="KAJ3495724.1"/>
    <property type="molecule type" value="Genomic_DNA"/>
</dbReference>
<organism evidence="1 2">
    <name type="scientific">Lecanicillium saksenae</name>
    <dbReference type="NCBI Taxonomy" id="468837"/>
    <lineage>
        <taxon>Eukaryota</taxon>
        <taxon>Fungi</taxon>
        <taxon>Dikarya</taxon>
        <taxon>Ascomycota</taxon>
        <taxon>Pezizomycotina</taxon>
        <taxon>Sordariomycetes</taxon>
        <taxon>Hypocreomycetidae</taxon>
        <taxon>Hypocreales</taxon>
        <taxon>Cordycipitaceae</taxon>
        <taxon>Lecanicillium</taxon>
    </lineage>
</organism>
<evidence type="ECO:0000313" key="2">
    <source>
        <dbReference type="Proteomes" id="UP001148737"/>
    </source>
</evidence>
<comment type="caution">
    <text evidence="1">The sequence shown here is derived from an EMBL/GenBank/DDBJ whole genome shotgun (WGS) entry which is preliminary data.</text>
</comment>
<protein>
    <submittedName>
        <fullName evidence="1">Uncharacterized protein</fullName>
    </submittedName>
</protein>
<name>A0ACC1QYS0_9HYPO</name>
<dbReference type="Proteomes" id="UP001148737">
    <property type="component" value="Unassembled WGS sequence"/>
</dbReference>
<keyword evidence="2" id="KW-1185">Reference proteome</keyword>
<sequence length="405" mass="44530">MRERTVRVGGAGGGPSAASDASPGASASHTEASQTAPACNLSFAQNFKRLPVELRLKIWWCATEPRVVILDDLIHRPEAYPLPTVAQVNREARLESRKGYEAVGPRKSSHVHFARDIFVCDATITEATSNEPLEALATRVERLAFWDCYPDDNRVELPYFYSTYLAASQAAASAAMISAGAGPSSSTPSTIPRLPAVDFDKLWFPNLRDLWIVKVGGVNSAWLIDADLEQETATAEATRAGAAVASSSSSSSVPLSQHPRSRETARKFRYWVQDNVVEMAPLSLDDPDTRLVLREGRCGRRDCQELNQGRPVLLSKVTFMEGKYESSNGWLRIAPWDGRNATSTSTSGSSTPGHDTGDNDADARTSRDSMRWIVVERILTFSLRWESPDDTEKRSRRDIGSQTHS</sequence>
<gene>
    <name evidence="1" type="ORF">NLG97_g3191</name>
</gene>
<evidence type="ECO:0000313" key="1">
    <source>
        <dbReference type="EMBL" id="KAJ3495724.1"/>
    </source>
</evidence>
<proteinExistence type="predicted"/>
<reference evidence="1" key="1">
    <citation type="submission" date="2022-07" db="EMBL/GenBank/DDBJ databases">
        <title>Genome Sequence of Lecanicillium saksenae.</title>
        <authorList>
            <person name="Buettner E."/>
        </authorList>
    </citation>
    <scope>NUCLEOTIDE SEQUENCE</scope>
    <source>
        <strain evidence="1">VT-O1</strain>
    </source>
</reference>